<protein>
    <submittedName>
        <fullName evidence="1">Uncharacterized protein</fullName>
    </submittedName>
</protein>
<reference evidence="1" key="1">
    <citation type="submission" date="2020-06" db="EMBL/GenBank/DDBJ databases">
        <title>WGS assembly of Ceratodon purpureus strain R40.</title>
        <authorList>
            <person name="Carey S.B."/>
            <person name="Jenkins J."/>
            <person name="Shu S."/>
            <person name="Lovell J.T."/>
            <person name="Sreedasyam A."/>
            <person name="Maumus F."/>
            <person name="Tiley G.P."/>
            <person name="Fernandez-Pozo N."/>
            <person name="Barry K."/>
            <person name="Chen C."/>
            <person name="Wang M."/>
            <person name="Lipzen A."/>
            <person name="Daum C."/>
            <person name="Saski C.A."/>
            <person name="Payton A.C."/>
            <person name="Mcbreen J.C."/>
            <person name="Conrad R.E."/>
            <person name="Kollar L.M."/>
            <person name="Olsson S."/>
            <person name="Huttunen S."/>
            <person name="Landis J.B."/>
            <person name="Wickett N.J."/>
            <person name="Johnson M.G."/>
            <person name="Rensing S.A."/>
            <person name="Grimwood J."/>
            <person name="Schmutz J."/>
            <person name="Mcdaniel S.F."/>
        </authorList>
    </citation>
    <scope>NUCLEOTIDE SEQUENCE</scope>
    <source>
        <strain evidence="1">R40</strain>
    </source>
</reference>
<evidence type="ECO:0000313" key="2">
    <source>
        <dbReference type="Proteomes" id="UP000822688"/>
    </source>
</evidence>
<organism evidence="1 2">
    <name type="scientific">Ceratodon purpureus</name>
    <name type="common">Fire moss</name>
    <name type="synonym">Dicranum purpureum</name>
    <dbReference type="NCBI Taxonomy" id="3225"/>
    <lineage>
        <taxon>Eukaryota</taxon>
        <taxon>Viridiplantae</taxon>
        <taxon>Streptophyta</taxon>
        <taxon>Embryophyta</taxon>
        <taxon>Bryophyta</taxon>
        <taxon>Bryophytina</taxon>
        <taxon>Bryopsida</taxon>
        <taxon>Dicranidae</taxon>
        <taxon>Pseudoditrichales</taxon>
        <taxon>Ditrichaceae</taxon>
        <taxon>Ceratodon</taxon>
    </lineage>
</organism>
<dbReference type="AlphaFoldDB" id="A0A8T0JBK3"/>
<comment type="caution">
    <text evidence="1">The sequence shown here is derived from an EMBL/GenBank/DDBJ whole genome shotgun (WGS) entry which is preliminary data.</text>
</comment>
<dbReference type="Proteomes" id="UP000822688">
    <property type="component" value="Chromosome 1"/>
</dbReference>
<dbReference type="EMBL" id="CM026421">
    <property type="protein sequence ID" value="KAG0592462.1"/>
    <property type="molecule type" value="Genomic_DNA"/>
</dbReference>
<evidence type="ECO:0000313" key="1">
    <source>
        <dbReference type="EMBL" id="KAG0592462.1"/>
    </source>
</evidence>
<accession>A0A8T0JBK3</accession>
<keyword evidence="2" id="KW-1185">Reference proteome</keyword>
<sequence length="125" mass="13990">MRGLKEGPLSYLKSLYFIRLGLFIMGRGHSNWSLHRTGSLPPYNISFVGMDDIVFFVENAFHPWRGFSEGKGKKDGASPARIQGESAVDWDLGDSSGVRWSSLLQLVISFIMIYHCDKACDSAKD</sequence>
<name>A0A8T0JBK3_CERPU</name>
<proteinExistence type="predicted"/>
<gene>
    <name evidence="1" type="ORF">KC19_1G253700</name>
</gene>